<name>A0A523UUF1_UNCT6</name>
<evidence type="ECO:0000256" key="1">
    <source>
        <dbReference type="PROSITE-ProRule" id="PRU00339"/>
    </source>
</evidence>
<proteinExistence type="predicted"/>
<feature type="repeat" description="TPR" evidence="1">
    <location>
        <begin position="349"/>
        <end position="382"/>
    </location>
</feature>
<dbReference type="InterPro" id="IPR011990">
    <property type="entry name" value="TPR-like_helical_dom_sf"/>
</dbReference>
<dbReference type="SUPFAM" id="SSF160246">
    <property type="entry name" value="EspE N-terminal domain-like"/>
    <property type="match status" value="1"/>
</dbReference>
<dbReference type="SUPFAM" id="SSF48452">
    <property type="entry name" value="TPR-like"/>
    <property type="match status" value="1"/>
</dbReference>
<sequence length="462" mass="51296">MSIEGSLAEQSLVTVIRSLANTNRTGVLNVTKGSSMGMFFFEDGKISSVEMDQVEEGLGRRLLKSGWITEEQLEEALEIGESQAEKKPVSDILTDMDVVPASVLRSHVVEQLEEVISKILTWNEGSFVFDPFPWPADKHSTVAIDSDEVLVGPIRKLERAEDMAKILPPKDVVLVRTKHELEEECLNAEEKEVLSAVDGSLSMKELIEKHQGDSVSTARALCVLYGARFIGTQDEQKIAGAKKAPKRDEHVEMGIAFLEMKMYDAAQREFRCAVEMDPNSAEVRFYLGLACYKLNLFRAAADYFAEARELGSASNAVLNDMGLAYERLGHLDRARECYAKAVEADDANSTSYVNLGIACYKKGLYEEAENAFRLAIKMGSTASLCPYYLGMILARKEEYDEAEKMFKSAIEANPGSVAAHNNLAVVYELKGDRKRAVGEYEMAYEIDPDYRKAKDNLRAIGG</sequence>
<dbReference type="InterPro" id="IPR025497">
    <property type="entry name" value="PatA-like_N"/>
</dbReference>
<protein>
    <submittedName>
        <fullName evidence="3">Tetratricopeptide repeat protein</fullName>
    </submittedName>
</protein>
<dbReference type="InterPro" id="IPR037257">
    <property type="entry name" value="T2SS_E_N_sf"/>
</dbReference>
<gene>
    <name evidence="3" type="ORF">E3J62_04865</name>
</gene>
<dbReference type="AlphaFoldDB" id="A0A523UUF1"/>
<evidence type="ECO:0000259" key="2">
    <source>
        <dbReference type="Pfam" id="PF14332"/>
    </source>
</evidence>
<feature type="repeat" description="TPR" evidence="1">
    <location>
        <begin position="247"/>
        <end position="280"/>
    </location>
</feature>
<dbReference type="PROSITE" id="PS50005">
    <property type="entry name" value="TPR"/>
    <property type="match status" value="5"/>
</dbReference>
<organism evidence="3 4">
    <name type="scientific">candidate division TA06 bacterium</name>
    <dbReference type="NCBI Taxonomy" id="2250710"/>
    <lineage>
        <taxon>Bacteria</taxon>
        <taxon>Bacteria division TA06</taxon>
    </lineage>
</organism>
<feature type="repeat" description="TPR" evidence="1">
    <location>
        <begin position="383"/>
        <end position="416"/>
    </location>
</feature>
<evidence type="ECO:0000313" key="3">
    <source>
        <dbReference type="EMBL" id="TET46178.1"/>
    </source>
</evidence>
<dbReference type="Pfam" id="PF13432">
    <property type="entry name" value="TPR_16"/>
    <property type="match status" value="3"/>
</dbReference>
<dbReference type="InterPro" id="IPR019734">
    <property type="entry name" value="TPR_rpt"/>
</dbReference>
<feature type="repeat" description="TPR" evidence="1">
    <location>
        <begin position="417"/>
        <end position="450"/>
    </location>
</feature>
<dbReference type="Gene3D" id="1.25.40.10">
    <property type="entry name" value="Tetratricopeptide repeat domain"/>
    <property type="match status" value="2"/>
</dbReference>
<dbReference type="PANTHER" id="PTHR12558">
    <property type="entry name" value="CELL DIVISION CYCLE 16,23,27"/>
    <property type="match status" value="1"/>
</dbReference>
<dbReference type="Proteomes" id="UP000315525">
    <property type="component" value="Unassembled WGS sequence"/>
</dbReference>
<dbReference type="SMART" id="SM00028">
    <property type="entry name" value="TPR"/>
    <property type="match status" value="6"/>
</dbReference>
<keyword evidence="1" id="KW-0802">TPR repeat</keyword>
<comment type="caution">
    <text evidence="3">The sequence shown here is derived from an EMBL/GenBank/DDBJ whole genome shotgun (WGS) entry which is preliminary data.</text>
</comment>
<dbReference type="EMBL" id="SOJN01000063">
    <property type="protein sequence ID" value="TET46178.1"/>
    <property type="molecule type" value="Genomic_DNA"/>
</dbReference>
<evidence type="ECO:0000313" key="4">
    <source>
        <dbReference type="Proteomes" id="UP000315525"/>
    </source>
</evidence>
<dbReference type="Pfam" id="PF14332">
    <property type="entry name" value="DUF4388"/>
    <property type="match status" value="1"/>
</dbReference>
<dbReference type="PANTHER" id="PTHR12558:SF13">
    <property type="entry name" value="CELL DIVISION CYCLE PROTEIN 27 HOMOLOG"/>
    <property type="match status" value="1"/>
</dbReference>
<reference evidence="3 4" key="1">
    <citation type="submission" date="2019-03" db="EMBL/GenBank/DDBJ databases">
        <title>Metabolic potential of uncultured bacteria and archaea associated with petroleum seepage in deep-sea sediments.</title>
        <authorList>
            <person name="Dong X."/>
            <person name="Hubert C."/>
        </authorList>
    </citation>
    <scope>NUCLEOTIDE SEQUENCE [LARGE SCALE GENOMIC DNA]</scope>
    <source>
        <strain evidence="3">E44_bin18</strain>
    </source>
</reference>
<feature type="domain" description="PatA-like N-terminal" evidence="2">
    <location>
        <begin position="4"/>
        <end position="156"/>
    </location>
</feature>
<feature type="repeat" description="TPR" evidence="1">
    <location>
        <begin position="315"/>
        <end position="348"/>
    </location>
</feature>
<accession>A0A523UUF1</accession>